<comment type="caution">
    <text evidence="2">The sequence shown here is derived from an EMBL/GenBank/DDBJ whole genome shotgun (WGS) entry which is preliminary data.</text>
</comment>
<dbReference type="AlphaFoldDB" id="A0A1E7NAC7"/>
<accession>A0A1E7NAC7</accession>
<reference evidence="2 3" key="2">
    <citation type="submission" date="2014-07" db="EMBL/GenBank/DDBJ databases">
        <authorList>
            <person name="Zhang J.E."/>
            <person name="Yang H."/>
            <person name="Guo J."/>
            <person name="Deng Z."/>
            <person name="Luo H."/>
            <person name="Luo M."/>
            <person name="Zhao B."/>
        </authorList>
    </citation>
    <scope>NUCLEOTIDE SEQUENCE [LARGE SCALE GENOMIC DNA]</scope>
    <source>
        <strain evidence="2">ATCC 10762</strain>
        <strain evidence="3">ATCC 10762 / DSM 40127 / CCM 3239 / JCM 4008 / LMG 5968 / NBRC 12843 / NCIMB 8234 / A-377</strain>
    </source>
</reference>
<reference evidence="2" key="4">
    <citation type="submission" date="2016-08" db="EMBL/GenBank/DDBJ databases">
        <title>Sequencing, Assembly and Comparative Genomics of S. aureofaciens ATCC 10762.</title>
        <authorList>
            <person name="Gradnigo J.S."/>
            <person name="Johnson N."/>
            <person name="Somerville G.A."/>
        </authorList>
    </citation>
    <scope>NUCLEOTIDE SEQUENCE [LARGE SCALE GENOMIC DNA]</scope>
    <source>
        <strain evidence="2">ATCC 10762</strain>
    </source>
</reference>
<name>A0A1E7NAC7_KITAU</name>
<proteinExistence type="predicted"/>
<keyword evidence="3" id="KW-1185">Reference proteome</keyword>
<evidence type="ECO:0000313" key="3">
    <source>
        <dbReference type="Proteomes" id="UP000037395"/>
    </source>
</evidence>
<gene>
    <name evidence="1" type="ORF">GCM10010502_43030</name>
    <name evidence="2" type="ORF">HS99_0025235</name>
</gene>
<evidence type="ECO:0000313" key="2">
    <source>
        <dbReference type="EMBL" id="OEV37618.1"/>
    </source>
</evidence>
<organism evidence="2 3">
    <name type="scientific">Kitasatospora aureofaciens</name>
    <name type="common">Streptomyces aureofaciens</name>
    <dbReference type="NCBI Taxonomy" id="1894"/>
    <lineage>
        <taxon>Bacteria</taxon>
        <taxon>Bacillati</taxon>
        <taxon>Actinomycetota</taxon>
        <taxon>Actinomycetes</taxon>
        <taxon>Kitasatosporales</taxon>
        <taxon>Streptomycetaceae</taxon>
        <taxon>Kitasatospora</taxon>
    </lineage>
</organism>
<protein>
    <submittedName>
        <fullName evidence="2">Uncharacterized protein</fullName>
    </submittedName>
</protein>
<accession>A0A8H9HY09</accession>
<dbReference type="EMBL" id="BMUB01000010">
    <property type="protein sequence ID" value="GGU86261.1"/>
    <property type="molecule type" value="Genomic_DNA"/>
</dbReference>
<dbReference type="KEGG" id="kau:B6264_14020"/>
<reference evidence="3" key="3">
    <citation type="submission" date="2016-08" db="EMBL/GenBank/DDBJ databases">
        <title>Sequencing, assembly and comparative genomics of S. aureofaciens ATCC 10762.</title>
        <authorList>
            <person name="Gradnigo J.S."/>
            <person name="Johnson N."/>
            <person name="Somerville G.A."/>
        </authorList>
    </citation>
    <scope>NUCLEOTIDE SEQUENCE [LARGE SCALE GENOMIC DNA]</scope>
    <source>
        <strain evidence="3">ATCC 10762 / DSM 40127 / CCM 3239 / JCM 4008 / LMG 5968 / NBRC 12843 / NCIMB 8234 / A-377</strain>
    </source>
</reference>
<dbReference type="Proteomes" id="UP000610124">
    <property type="component" value="Unassembled WGS sequence"/>
</dbReference>
<evidence type="ECO:0000313" key="1">
    <source>
        <dbReference type="EMBL" id="GGU86261.1"/>
    </source>
</evidence>
<reference evidence="1 4" key="1">
    <citation type="journal article" date="2014" name="Int. J. Syst. Evol. Microbiol.">
        <title>Complete genome sequence of Corynebacterium casei LMG S-19264T (=DSM 44701T), isolated from a smear-ripened cheese.</title>
        <authorList>
            <consortium name="US DOE Joint Genome Institute (JGI-PGF)"/>
            <person name="Walter F."/>
            <person name="Albersmeier A."/>
            <person name="Kalinowski J."/>
            <person name="Ruckert C."/>
        </authorList>
    </citation>
    <scope>NUCLEOTIDE SEQUENCE [LARGE SCALE GENOMIC DNA]</scope>
    <source>
        <strain evidence="1 4">JCM 4434</strain>
    </source>
</reference>
<sequence>MASGAVTRRRSVLVVPVTAITRLTVLIPEVEPAHWWQCARQNRSGAVIDRALRRHADAVVRRLRMRS</sequence>
<evidence type="ECO:0000313" key="4">
    <source>
        <dbReference type="Proteomes" id="UP000610124"/>
    </source>
</evidence>
<reference evidence="1" key="5">
    <citation type="submission" date="2020-09" db="EMBL/GenBank/DDBJ databases">
        <authorList>
            <person name="Sun Q."/>
            <person name="Ohkuma M."/>
        </authorList>
    </citation>
    <scope>NUCLEOTIDE SEQUENCE</scope>
    <source>
        <strain evidence="1">JCM 4434</strain>
    </source>
</reference>
<dbReference type="EMBL" id="JPRF03000019">
    <property type="protein sequence ID" value="OEV37618.1"/>
    <property type="molecule type" value="Genomic_DNA"/>
</dbReference>
<dbReference type="Proteomes" id="UP000037395">
    <property type="component" value="Unassembled WGS sequence"/>
</dbReference>